<dbReference type="RefSeq" id="WP_039951640.1">
    <property type="nucleotide sequence ID" value="NZ_CP021355.1"/>
</dbReference>
<reference evidence="2 3" key="1">
    <citation type="submission" date="2017-05" db="EMBL/GenBank/DDBJ databases">
        <title>Isolation of Rhodococcus sp. S2-17 biodegrading of BP-3.</title>
        <authorList>
            <person name="Lee Y."/>
            <person name="Kim K.H."/>
            <person name="Chun B.H."/>
            <person name="Jung H.S."/>
            <person name="Jeon C.O."/>
        </authorList>
    </citation>
    <scope>NUCLEOTIDE SEQUENCE [LARGE SCALE GENOMIC DNA]</scope>
    <source>
        <strain evidence="2 3">S2-17</strain>
        <plasmid evidence="3">prb98</plasmid>
    </source>
</reference>
<keyword evidence="3" id="KW-1185">Reference proteome</keyword>
<geneLocation type="plasmid" evidence="3">
    <name>prb98</name>
</geneLocation>
<accession>A0A2S2C505</accession>
<evidence type="ECO:0000313" key="3">
    <source>
        <dbReference type="Proteomes" id="UP000245711"/>
    </source>
</evidence>
<keyword evidence="1" id="KW-0472">Membrane</keyword>
<keyword evidence="1" id="KW-0812">Transmembrane</keyword>
<organism evidence="2 3">
    <name type="scientific">Rhodococcus oxybenzonivorans</name>
    <dbReference type="NCBI Taxonomy" id="1990687"/>
    <lineage>
        <taxon>Bacteria</taxon>
        <taxon>Bacillati</taxon>
        <taxon>Actinomycetota</taxon>
        <taxon>Actinomycetes</taxon>
        <taxon>Mycobacteriales</taxon>
        <taxon>Nocardiaceae</taxon>
        <taxon>Rhodococcus</taxon>
    </lineage>
</organism>
<sequence length="235" mass="24907">MQQRNDLPPDAFPPRGLTRYQRFDVPAAALPYRKGTKPHRPDVLVPAIPDATGFSVATEWLGRLAAVIAVVLFALVVASIHKGLQVQHSARTVVDNFRLTNDFFAQRADLTAPATARKQLDELTGVLTQLNIATATDVDHLDALLPNARTLLAAGQGDTQIAGQLEGVATTLQGSAASLHQISAGANTTVTGVDNELTQALDLVNQLNAELTRTTNKLALVPATDAFIPAPGGNR</sequence>
<dbReference type="EMBL" id="CP021355">
    <property type="protein sequence ID" value="AWK75955.1"/>
    <property type="molecule type" value="Genomic_DNA"/>
</dbReference>
<dbReference type="OrthoDB" id="4455534at2"/>
<evidence type="ECO:0000256" key="1">
    <source>
        <dbReference type="SAM" id="Phobius"/>
    </source>
</evidence>
<keyword evidence="1" id="KW-1133">Transmembrane helix</keyword>
<dbReference type="AlphaFoldDB" id="A0A2S2C505"/>
<name>A0A2S2C505_9NOCA</name>
<evidence type="ECO:0000313" key="2">
    <source>
        <dbReference type="EMBL" id="AWK75955.1"/>
    </source>
</evidence>
<protein>
    <recommendedName>
        <fullName evidence="4">Transmembrane protein</fullName>
    </recommendedName>
</protein>
<feature type="transmembrane region" description="Helical" evidence="1">
    <location>
        <begin position="60"/>
        <end position="81"/>
    </location>
</feature>
<proteinExistence type="predicted"/>
<dbReference type="Proteomes" id="UP000245711">
    <property type="component" value="Plasmid pRB98"/>
</dbReference>
<gene>
    <name evidence="2" type="ORF">CBI38_30555</name>
</gene>
<evidence type="ECO:0008006" key="4">
    <source>
        <dbReference type="Google" id="ProtNLM"/>
    </source>
</evidence>
<dbReference type="KEGG" id="roz:CBI38_30555"/>
<keyword evidence="2" id="KW-0614">Plasmid</keyword>